<feature type="region of interest" description="Disordered" evidence="3">
    <location>
        <begin position="1864"/>
        <end position="1903"/>
    </location>
</feature>
<feature type="coiled-coil region" evidence="2">
    <location>
        <begin position="1620"/>
        <end position="1668"/>
    </location>
</feature>
<feature type="coiled-coil region" evidence="2">
    <location>
        <begin position="172"/>
        <end position="220"/>
    </location>
</feature>
<name>A0ABR1CFS7_NECAM</name>
<dbReference type="PANTHER" id="PTHR23159:SF31">
    <property type="entry name" value="CENTROSOME-ASSOCIATED PROTEIN CEP250 ISOFORM X1"/>
    <property type="match status" value="1"/>
</dbReference>
<evidence type="ECO:0000256" key="2">
    <source>
        <dbReference type="SAM" id="Coils"/>
    </source>
</evidence>
<keyword evidence="1 2" id="KW-0175">Coiled coil</keyword>
<dbReference type="PANTHER" id="PTHR23159">
    <property type="entry name" value="CENTROSOMAL PROTEIN 2"/>
    <property type="match status" value="1"/>
</dbReference>
<organism evidence="5 6">
    <name type="scientific">Necator americanus</name>
    <name type="common">Human hookworm</name>
    <dbReference type="NCBI Taxonomy" id="51031"/>
    <lineage>
        <taxon>Eukaryota</taxon>
        <taxon>Metazoa</taxon>
        <taxon>Ecdysozoa</taxon>
        <taxon>Nematoda</taxon>
        <taxon>Chromadorea</taxon>
        <taxon>Rhabditida</taxon>
        <taxon>Rhabditina</taxon>
        <taxon>Rhabditomorpha</taxon>
        <taxon>Strongyloidea</taxon>
        <taxon>Ancylostomatidae</taxon>
        <taxon>Bunostominae</taxon>
        <taxon>Necator</taxon>
    </lineage>
</organism>
<accession>A0ABR1CFS7</accession>
<keyword evidence="6" id="KW-1185">Reference proteome</keyword>
<evidence type="ECO:0000313" key="6">
    <source>
        <dbReference type="Proteomes" id="UP001303046"/>
    </source>
</evidence>
<feature type="compositionally biased region" description="Polar residues" evidence="3">
    <location>
        <begin position="89"/>
        <end position="99"/>
    </location>
</feature>
<sequence length="1948" mass="227548">MSSLHSSSEDVAKVTEELSHCRTRLDAGVQENRRNRDIIQGLTDQIQKFRQRTARDSAQLVSPVPLASSLPQLTIEMASSPYIDYVEPSHSSPRYLSRTSHARRSRNKSLTRLDQPASSVALSSSIDVRHVYSPRFRSSPRLLQYSDEHLNLEEQQSIDELFSRLKSELFKNNTLEEINDMLREENDAALAANDNLRQDVVELTRALEQLEQSQRDDRDRFKAENTRYRSQVEHQHRQLIDLWKAFTAVKRKVRELHTSTAKDLDKQMTEFTRCAAVMKKAIRHAEFKNNELRDKMAKEKDEVLEEVMAKYEALSTSQIETEKQLMDKTRQLQKLQDELHRTKEQCEDVENAISRICNMAELSSAPMRLRTRSESPATPHTANDAMRKIRSVLSAKSAQLREADSKVEHTEMELNRLKKQLEVHEKEKRFQKDRDKQRDEETTEREMRLSTVEHELRRATERLQTMEQEKSMKEAMLTSLQNTITSTHRNHKEFIEGLMSSHRDELASRDKMHEAELEERLNEERARESRMQAEIDRFNAELESLREQLRTVKAEHSAARKAADEKDFTISTLEENISRLKHDLDMELSRLDAKDTEITEHTLRFEELSAKEQQLKQDLAEAQGLNTVLSDDNRSLQDQLIQLRSDVDKLQDQLDNANQHREEMKSQMEESQQLNIAHEQQVLKLKSTVRLLEERIESDNEEVRLIREQLDHHQNLTKERSNECTELVKQLEEVKRERDGLLDDLATMRNEVATVNSRLAQAEGDAERRRAEDSEKRSLMDDLRLNFDRLTAEIKQKELVVEDLKEQIKMLESASAEKEEFAKAEKIRTEESFELKQREIEQQWSEKLRVVKSELEHREKVVKECEHRLEQLTRLHEKLMEEEHSITLENAELIEKLQETSLKHKKEMEDLIEQNNLDREEWENERQELEKSKNTLLNGLRADLTRAEAEVKEAHAREEALRADLDEAKEEMKELSQRIERENRDKEEQQSRLRERDESQERARLNFAAQLEESQVKLVKSAAHLEEANRKKQSLEGEIAKLEAVVTRKTNSMKEMEQKIDGLMERLRTSETQERQYKDRLAVLEKENIEMVASRDKQAKRLADEQKKTTELEQKLRELNKGMQNAQIKVRSEMEQRSERSDKVIVLTNKIRQLEVQLADKTAKSDISSDLVKKMESDTQSMLQELNNLKQVNTGLVHQNTELRTTCKALDEELAHVRAALEKKTTTSKQAMADLLNNYKESERNSVERAAECEQLKVQLRSANAKVERLEKRRNELESRLEEGEARSSELMKKIHQYERSAKMALSMAGPQTPLRPGQSIVDISKATSSSGIGESVSVLRTTSSSHDLSFRTSPERTVHFHDSDQLDISSSMEITLRYLKERIEQLERDKAELNNELISHRNEMQKTTTRMQEAVNAMQSLEKRVQDLQSENENLESRLSTQRQLYISNEETMRAKDLEHRGLKAKIMSAELHLREKDSKINQMMSQLEALRLELSQIGAERQKLTTIAKGAEHEMKAIENESRKFQQERDQLARRLSEVESEYKVSRVRLSDVEHELEQAKRLLEDSRRQQRKEKEHLDKLQSEERQWKQVAVTAKKTSEEYHKSVFEERITHLQHNHDALLSRNDALAAEIDRLKAELRDSNHRVALLNQKLAESERIVDDANQSKRTMTQQILAFQKTESEWSKLEREMREELVMLRKERLVLTSELEELKRKLVRVEVEKKELDGFRARADREVASLKKHIEALEEEKSRTEIAVRNTLSERKAIDKSLAAMEKENTELYRNCAQLQSQIAQLERDAGSRNVSKMMKEQSELESKISKLTTEKRQLEMVIEQKELTFAHKRKMMESQLSLLRDQLEAEQKRRLGSQHGGGAGPAPERQFSRASDLRMSRSKSIQRQKNPFRVHRAVSCEMFQRSYRYEASLSSISTCSYLTNDTSTSVETTIL</sequence>
<dbReference type="EMBL" id="JAVFWL010000002">
    <property type="protein sequence ID" value="KAK6737009.1"/>
    <property type="molecule type" value="Genomic_DNA"/>
</dbReference>
<feature type="region of interest" description="Disordered" evidence="3">
    <location>
        <begin position="88"/>
        <end position="116"/>
    </location>
</feature>
<dbReference type="InterPro" id="IPR055167">
    <property type="entry name" value="Rootletin-like_CC"/>
</dbReference>
<feature type="coiled-coil region" evidence="2">
    <location>
        <begin position="514"/>
        <end position="821"/>
    </location>
</feature>
<feature type="coiled-coil region" evidence="2">
    <location>
        <begin position="282"/>
        <end position="352"/>
    </location>
</feature>
<reference evidence="5 6" key="1">
    <citation type="submission" date="2023-08" db="EMBL/GenBank/DDBJ databases">
        <title>A Necator americanus chromosomal reference genome.</title>
        <authorList>
            <person name="Ilik V."/>
            <person name="Petrzelkova K.J."/>
            <person name="Pardy F."/>
            <person name="Fuh T."/>
            <person name="Niatou-Singa F.S."/>
            <person name="Gouil Q."/>
            <person name="Baker L."/>
            <person name="Ritchie M.E."/>
            <person name="Jex A.R."/>
            <person name="Gazzola D."/>
            <person name="Li H."/>
            <person name="Toshio Fujiwara R."/>
            <person name="Zhan B."/>
            <person name="Aroian R.V."/>
            <person name="Pafco B."/>
            <person name="Schwarz E.M."/>
        </authorList>
    </citation>
    <scope>NUCLEOTIDE SEQUENCE [LARGE SCALE GENOMIC DNA]</scope>
    <source>
        <strain evidence="5 6">Aroian</strain>
        <tissue evidence="5">Whole animal</tissue>
    </source>
</reference>
<feature type="coiled-coil region" evidence="2">
    <location>
        <begin position="1475"/>
        <end position="1586"/>
    </location>
</feature>
<evidence type="ECO:0000256" key="1">
    <source>
        <dbReference type="ARBA" id="ARBA00023054"/>
    </source>
</evidence>
<feature type="coiled-coil region" evidence="2">
    <location>
        <begin position="1370"/>
        <end position="1446"/>
    </location>
</feature>
<protein>
    <recommendedName>
        <fullName evidence="4">Rootletin-like coiled-coil domain-containing protein</fullName>
    </recommendedName>
</protein>
<proteinExistence type="predicted"/>
<dbReference type="Pfam" id="PF15035">
    <property type="entry name" value="Rootletin"/>
    <property type="match status" value="1"/>
</dbReference>
<evidence type="ECO:0000256" key="3">
    <source>
        <dbReference type="SAM" id="MobiDB-lite"/>
    </source>
</evidence>
<evidence type="ECO:0000259" key="4">
    <source>
        <dbReference type="Pfam" id="PF15035"/>
    </source>
</evidence>
<dbReference type="Proteomes" id="UP001303046">
    <property type="component" value="Unassembled WGS sequence"/>
</dbReference>
<feature type="region of interest" description="Disordered" evidence="3">
    <location>
        <begin position="960"/>
        <end position="1001"/>
    </location>
</feature>
<gene>
    <name evidence="5" type="primary">Necator_chrII.g7395</name>
    <name evidence="5" type="ORF">RB195_019602</name>
</gene>
<feature type="compositionally biased region" description="Basic residues" evidence="3">
    <location>
        <begin position="1893"/>
        <end position="1903"/>
    </location>
</feature>
<dbReference type="Gene3D" id="1.10.287.1490">
    <property type="match status" value="1"/>
</dbReference>
<feature type="compositionally biased region" description="Basic residues" evidence="3">
    <location>
        <begin position="100"/>
        <end position="109"/>
    </location>
</feature>
<comment type="caution">
    <text evidence="5">The sequence shown here is derived from an EMBL/GenBank/DDBJ whole genome shotgun (WGS) entry which is preliminary data.</text>
</comment>
<feature type="coiled-coil region" evidence="2">
    <location>
        <begin position="1253"/>
        <end position="1301"/>
    </location>
</feature>
<evidence type="ECO:0000313" key="5">
    <source>
        <dbReference type="EMBL" id="KAK6737009.1"/>
    </source>
</evidence>
<feature type="region of interest" description="Disordered" evidence="3">
    <location>
        <begin position="425"/>
        <end position="449"/>
    </location>
</feature>
<feature type="domain" description="Rootletin-like coiled-coil" evidence="4">
    <location>
        <begin position="23"/>
        <end position="274"/>
    </location>
</feature>